<feature type="transmembrane region" description="Helical" evidence="5">
    <location>
        <begin position="43"/>
        <end position="65"/>
    </location>
</feature>
<evidence type="ECO:0000256" key="2">
    <source>
        <dbReference type="ARBA" id="ARBA00022692"/>
    </source>
</evidence>
<dbReference type="RefSeq" id="WP_173583276.1">
    <property type="nucleotide sequence ID" value="NZ_WOTB01000010.1"/>
</dbReference>
<feature type="transmembrane region" description="Helical" evidence="5">
    <location>
        <begin position="12"/>
        <end position="31"/>
    </location>
</feature>
<keyword evidence="4 5" id="KW-0472">Membrane</keyword>
<protein>
    <submittedName>
        <fullName evidence="6">DUF1656 domain-containing protein</fullName>
    </submittedName>
</protein>
<keyword evidence="3 5" id="KW-1133">Transmembrane helix</keyword>
<keyword evidence="2 5" id="KW-0812">Transmembrane</keyword>
<comment type="caution">
    <text evidence="6">The sequence shown here is derived from an EMBL/GenBank/DDBJ whole genome shotgun (WGS) entry which is preliminary data.</text>
</comment>
<evidence type="ECO:0000313" key="7">
    <source>
        <dbReference type="Proteomes" id="UP000635278"/>
    </source>
</evidence>
<reference evidence="6 7" key="1">
    <citation type="journal article" date="2020" name="Int. J. Syst. Evol. Microbiol.">
        <title>Novel acetic acid bacteria from cider fermentations: Acetobacter conturbans sp. nov. and Acetobacter fallax sp. nov.</title>
        <authorList>
            <person name="Sombolestani A.S."/>
            <person name="Cleenwerck I."/>
            <person name="Cnockaert M."/>
            <person name="Borremans W."/>
            <person name="Wieme A.D."/>
            <person name="De Vuyst L."/>
            <person name="Vandamme P."/>
        </authorList>
    </citation>
    <scope>NUCLEOTIDE SEQUENCE [LARGE SCALE GENOMIC DNA]</scope>
    <source>
        <strain evidence="6 7">LMG 30640</strain>
    </source>
</reference>
<dbReference type="Pfam" id="PF07869">
    <property type="entry name" value="DUF1656"/>
    <property type="match status" value="1"/>
</dbReference>
<sequence>MQLRSVLDVGGLLVSSFIVHVGLGLLTVVVLRPVITKLRLDRFMWNVPLAEFGLLIIFTGVYTIML</sequence>
<accession>A0ABX0JQW0</accession>
<evidence type="ECO:0000256" key="4">
    <source>
        <dbReference type="ARBA" id="ARBA00023136"/>
    </source>
</evidence>
<keyword evidence="7" id="KW-1185">Reference proteome</keyword>
<keyword evidence="1" id="KW-1003">Cell membrane</keyword>
<organism evidence="6 7">
    <name type="scientific">Acetobacter musti</name>
    <dbReference type="NCBI Taxonomy" id="864732"/>
    <lineage>
        <taxon>Bacteria</taxon>
        <taxon>Pseudomonadati</taxon>
        <taxon>Pseudomonadota</taxon>
        <taxon>Alphaproteobacteria</taxon>
        <taxon>Acetobacterales</taxon>
        <taxon>Acetobacteraceae</taxon>
        <taxon>Acetobacter</taxon>
    </lineage>
</organism>
<gene>
    <name evidence="6" type="ORF">GOB93_09585</name>
</gene>
<evidence type="ECO:0000256" key="3">
    <source>
        <dbReference type="ARBA" id="ARBA00022989"/>
    </source>
</evidence>
<dbReference type="Proteomes" id="UP000635278">
    <property type="component" value="Unassembled WGS sequence"/>
</dbReference>
<dbReference type="EMBL" id="WOTB01000010">
    <property type="protein sequence ID" value="NHN84891.1"/>
    <property type="molecule type" value="Genomic_DNA"/>
</dbReference>
<evidence type="ECO:0000256" key="5">
    <source>
        <dbReference type="SAM" id="Phobius"/>
    </source>
</evidence>
<evidence type="ECO:0000256" key="1">
    <source>
        <dbReference type="ARBA" id="ARBA00022475"/>
    </source>
</evidence>
<proteinExistence type="predicted"/>
<name>A0ABX0JQW0_9PROT</name>
<dbReference type="InterPro" id="IPR012451">
    <property type="entry name" value="DUF1656"/>
</dbReference>
<evidence type="ECO:0000313" key="6">
    <source>
        <dbReference type="EMBL" id="NHN84891.1"/>
    </source>
</evidence>